<sequence length="63" mass="7395">MMYSPSIQKDIVDFCAKKIFKAILEDLDGDYFEILVDESKDISHKEKMTLVLRYVNKEGEIIH</sequence>
<protein>
    <recommendedName>
        <fullName evidence="1">DUF4371 domain-containing protein</fullName>
    </recommendedName>
</protein>
<keyword evidence="3" id="KW-1185">Reference proteome</keyword>
<name>A0A9J5ZEC4_SOLCO</name>
<feature type="domain" description="DUF4371" evidence="1">
    <location>
        <begin position="2"/>
        <end position="60"/>
    </location>
</feature>
<proteinExistence type="predicted"/>
<dbReference type="PANTHER" id="PTHR45749">
    <property type="match status" value="1"/>
</dbReference>
<gene>
    <name evidence="2" type="ORF">H5410_022556</name>
</gene>
<evidence type="ECO:0000313" key="2">
    <source>
        <dbReference type="EMBL" id="KAG5611275.1"/>
    </source>
</evidence>
<organism evidence="2 3">
    <name type="scientific">Solanum commersonii</name>
    <name type="common">Commerson's wild potato</name>
    <name type="synonym">Commerson's nightshade</name>
    <dbReference type="NCBI Taxonomy" id="4109"/>
    <lineage>
        <taxon>Eukaryota</taxon>
        <taxon>Viridiplantae</taxon>
        <taxon>Streptophyta</taxon>
        <taxon>Embryophyta</taxon>
        <taxon>Tracheophyta</taxon>
        <taxon>Spermatophyta</taxon>
        <taxon>Magnoliopsida</taxon>
        <taxon>eudicotyledons</taxon>
        <taxon>Gunneridae</taxon>
        <taxon>Pentapetalae</taxon>
        <taxon>asterids</taxon>
        <taxon>lamiids</taxon>
        <taxon>Solanales</taxon>
        <taxon>Solanaceae</taxon>
        <taxon>Solanoideae</taxon>
        <taxon>Solaneae</taxon>
        <taxon>Solanum</taxon>
    </lineage>
</organism>
<reference evidence="2 3" key="1">
    <citation type="submission" date="2020-09" db="EMBL/GenBank/DDBJ databases">
        <title>De no assembly of potato wild relative species, Solanum commersonii.</title>
        <authorList>
            <person name="Cho K."/>
        </authorList>
    </citation>
    <scope>NUCLEOTIDE SEQUENCE [LARGE SCALE GENOMIC DNA]</scope>
    <source>
        <strain evidence="2">LZ3.2</strain>
        <tissue evidence="2">Leaf</tissue>
    </source>
</reference>
<dbReference type="PANTHER" id="PTHR45749:SF34">
    <property type="entry name" value="ZINC FINGER MYM-TYPE PROTEIN 1-LIKE"/>
    <property type="match status" value="1"/>
</dbReference>
<comment type="caution">
    <text evidence="2">The sequence shown here is derived from an EMBL/GenBank/DDBJ whole genome shotgun (WGS) entry which is preliminary data.</text>
</comment>
<accession>A0A9J5ZEC4</accession>
<dbReference type="Pfam" id="PF14291">
    <property type="entry name" value="DUF4371"/>
    <property type="match status" value="1"/>
</dbReference>
<dbReference type="AlphaFoldDB" id="A0A9J5ZEC4"/>
<evidence type="ECO:0000313" key="3">
    <source>
        <dbReference type="Proteomes" id="UP000824120"/>
    </source>
</evidence>
<dbReference type="EMBL" id="JACXVP010000004">
    <property type="protein sequence ID" value="KAG5611275.1"/>
    <property type="molecule type" value="Genomic_DNA"/>
</dbReference>
<dbReference type="Proteomes" id="UP000824120">
    <property type="component" value="Chromosome 4"/>
</dbReference>
<dbReference type="InterPro" id="IPR025398">
    <property type="entry name" value="DUF4371"/>
</dbReference>
<dbReference type="OrthoDB" id="1302306at2759"/>
<evidence type="ECO:0000259" key="1">
    <source>
        <dbReference type="Pfam" id="PF14291"/>
    </source>
</evidence>